<name>A0A8J2LI28_9HEXA</name>
<feature type="non-terminal residue" evidence="1">
    <location>
        <position position="1"/>
    </location>
</feature>
<comment type="caution">
    <text evidence="1">The sequence shown here is derived from an EMBL/GenBank/DDBJ whole genome shotgun (WGS) entry which is preliminary data.</text>
</comment>
<keyword evidence="2" id="KW-1185">Reference proteome</keyword>
<gene>
    <name evidence="1" type="ORF">AFUS01_LOCUS43183</name>
</gene>
<dbReference type="Proteomes" id="UP000708208">
    <property type="component" value="Unassembled WGS sequence"/>
</dbReference>
<dbReference type="AlphaFoldDB" id="A0A8J2LI28"/>
<evidence type="ECO:0000313" key="1">
    <source>
        <dbReference type="EMBL" id="CAG7833574.1"/>
    </source>
</evidence>
<protein>
    <submittedName>
        <fullName evidence="1">Uncharacterized protein</fullName>
    </submittedName>
</protein>
<organism evidence="1 2">
    <name type="scientific">Allacma fusca</name>
    <dbReference type="NCBI Taxonomy" id="39272"/>
    <lineage>
        <taxon>Eukaryota</taxon>
        <taxon>Metazoa</taxon>
        <taxon>Ecdysozoa</taxon>
        <taxon>Arthropoda</taxon>
        <taxon>Hexapoda</taxon>
        <taxon>Collembola</taxon>
        <taxon>Symphypleona</taxon>
        <taxon>Sminthuridae</taxon>
        <taxon>Allacma</taxon>
    </lineage>
</organism>
<dbReference type="EMBL" id="CAJVCH010569935">
    <property type="protein sequence ID" value="CAG7833574.1"/>
    <property type="molecule type" value="Genomic_DNA"/>
</dbReference>
<sequence>KLAFSLNNFEVKCHCKDDVKTGVELWIFTDPGIFVRSYLASPSSKPCP</sequence>
<accession>A0A8J2LI28</accession>
<proteinExistence type="predicted"/>
<reference evidence="1" key="1">
    <citation type="submission" date="2021-06" db="EMBL/GenBank/DDBJ databases">
        <authorList>
            <person name="Hodson N. C."/>
            <person name="Mongue J. A."/>
            <person name="Jaron S. K."/>
        </authorList>
    </citation>
    <scope>NUCLEOTIDE SEQUENCE</scope>
</reference>
<evidence type="ECO:0000313" key="2">
    <source>
        <dbReference type="Proteomes" id="UP000708208"/>
    </source>
</evidence>